<dbReference type="AlphaFoldDB" id="A0AA88MRE9"/>
<comment type="caution">
    <text evidence="3">The sequence shown here is derived from an EMBL/GenBank/DDBJ whole genome shotgun (WGS) entry which is preliminary data.</text>
</comment>
<gene>
    <name evidence="3" type="ORF">Q5P01_012151</name>
</gene>
<evidence type="ECO:0008006" key="5">
    <source>
        <dbReference type="Google" id="ProtNLM"/>
    </source>
</evidence>
<feature type="chain" id="PRO_5041655656" description="Fibroblast growth factor 23" evidence="2">
    <location>
        <begin position="28"/>
        <end position="216"/>
    </location>
</feature>
<dbReference type="EMBL" id="JAUPFM010000009">
    <property type="protein sequence ID" value="KAK2841951.1"/>
    <property type="molecule type" value="Genomic_DNA"/>
</dbReference>
<evidence type="ECO:0000256" key="2">
    <source>
        <dbReference type="SAM" id="SignalP"/>
    </source>
</evidence>
<organism evidence="3 4">
    <name type="scientific">Channa striata</name>
    <name type="common">Snakehead murrel</name>
    <name type="synonym">Ophicephalus striatus</name>
    <dbReference type="NCBI Taxonomy" id="64152"/>
    <lineage>
        <taxon>Eukaryota</taxon>
        <taxon>Metazoa</taxon>
        <taxon>Chordata</taxon>
        <taxon>Craniata</taxon>
        <taxon>Vertebrata</taxon>
        <taxon>Euteleostomi</taxon>
        <taxon>Actinopterygii</taxon>
        <taxon>Neopterygii</taxon>
        <taxon>Teleostei</taxon>
        <taxon>Neoteleostei</taxon>
        <taxon>Acanthomorphata</taxon>
        <taxon>Anabantaria</taxon>
        <taxon>Anabantiformes</taxon>
        <taxon>Channoidei</taxon>
        <taxon>Channidae</taxon>
        <taxon>Channa</taxon>
    </lineage>
</organism>
<keyword evidence="4" id="KW-1185">Reference proteome</keyword>
<dbReference type="SUPFAM" id="SSF50353">
    <property type="entry name" value="Cytokine"/>
    <property type="match status" value="1"/>
</dbReference>
<feature type="region of interest" description="Disordered" evidence="1">
    <location>
        <begin position="127"/>
        <end position="216"/>
    </location>
</feature>
<evidence type="ECO:0000313" key="3">
    <source>
        <dbReference type="EMBL" id="KAK2841951.1"/>
    </source>
</evidence>
<accession>A0AA88MRE9</accession>
<name>A0AA88MRE9_CHASR</name>
<reference evidence="3" key="1">
    <citation type="submission" date="2023-07" db="EMBL/GenBank/DDBJ databases">
        <title>Chromosome-level Genome Assembly of Striped Snakehead (Channa striata).</title>
        <authorList>
            <person name="Liu H."/>
        </authorList>
    </citation>
    <scope>NUCLEOTIDE SEQUENCE</scope>
    <source>
        <strain evidence="3">Gz</strain>
        <tissue evidence="3">Muscle</tissue>
    </source>
</reference>
<feature type="signal peptide" evidence="2">
    <location>
        <begin position="1"/>
        <end position="27"/>
    </location>
</feature>
<protein>
    <recommendedName>
        <fullName evidence="5">Fibroblast growth factor 23</fullName>
    </recommendedName>
</protein>
<feature type="compositionally biased region" description="Basic and acidic residues" evidence="1">
    <location>
        <begin position="164"/>
        <end position="175"/>
    </location>
</feature>
<evidence type="ECO:0000313" key="4">
    <source>
        <dbReference type="Proteomes" id="UP001187415"/>
    </source>
</evidence>
<proteinExistence type="predicted"/>
<dbReference type="InterPro" id="IPR008996">
    <property type="entry name" value="IL1/FGF"/>
</dbReference>
<evidence type="ECO:0000256" key="1">
    <source>
        <dbReference type="SAM" id="MobiDB-lite"/>
    </source>
</evidence>
<keyword evidence="2" id="KW-0732">Signal</keyword>
<sequence length="216" mass="24093">MAAPLSLQPAFVSSILTVVLVSALVDCRPGPWDPEQRPSHMGRFYLELSGSVKNVKTDSSNFAPMLSLRRKRILCMDLKGELSTSRRRDKDCLSQHIWLDPMNHRRVFYSKSVGQLLKRSGARLQTVSLEPPGPSLVKRHRRSGDVNPSDPLRSQSHLSYFGRVHKDTTRGHPEQDQAGAVSKETISSCDDPLRVLQTSGPISPVKTNIAERAEKD</sequence>
<dbReference type="Proteomes" id="UP001187415">
    <property type="component" value="Unassembled WGS sequence"/>
</dbReference>